<feature type="domain" description="LysR substrate-binding" evidence="5">
    <location>
        <begin position="26"/>
        <end position="100"/>
    </location>
</feature>
<keyword evidence="3" id="KW-0238">DNA-binding</keyword>
<dbReference type="EMBL" id="JAAZSR010000623">
    <property type="protein sequence ID" value="NKX52606.1"/>
    <property type="molecule type" value="Genomic_DNA"/>
</dbReference>
<dbReference type="PANTHER" id="PTHR30346:SF0">
    <property type="entry name" value="HCA OPERON TRANSCRIPTIONAL ACTIVATOR HCAR"/>
    <property type="match status" value="1"/>
</dbReference>
<keyword evidence="7" id="KW-1185">Reference proteome</keyword>
<dbReference type="PANTHER" id="PTHR30346">
    <property type="entry name" value="TRANSCRIPTIONAL DUAL REGULATOR HCAR-RELATED"/>
    <property type="match status" value="1"/>
</dbReference>
<keyword evidence="2" id="KW-0805">Transcription regulation</keyword>
<keyword evidence="4" id="KW-0804">Transcription</keyword>
<proteinExistence type="inferred from homology"/>
<evidence type="ECO:0000313" key="7">
    <source>
        <dbReference type="Proteomes" id="UP000523795"/>
    </source>
</evidence>
<dbReference type="Gene3D" id="3.40.190.10">
    <property type="entry name" value="Periplasmic binding protein-like II"/>
    <property type="match status" value="2"/>
</dbReference>
<dbReference type="SUPFAM" id="SSF53850">
    <property type="entry name" value="Periplasmic binding protein-like II"/>
    <property type="match status" value="1"/>
</dbReference>
<evidence type="ECO:0000256" key="3">
    <source>
        <dbReference type="ARBA" id="ARBA00023125"/>
    </source>
</evidence>
<evidence type="ECO:0000256" key="4">
    <source>
        <dbReference type="ARBA" id="ARBA00023163"/>
    </source>
</evidence>
<dbReference type="InterPro" id="IPR005119">
    <property type="entry name" value="LysR_subst-bd"/>
</dbReference>
<protein>
    <submittedName>
        <fullName evidence="6">LysR family transcriptional regulator</fullName>
    </submittedName>
</protein>
<evidence type="ECO:0000256" key="2">
    <source>
        <dbReference type="ARBA" id="ARBA00023015"/>
    </source>
</evidence>
<comment type="similarity">
    <text evidence="1">Belongs to the LysR transcriptional regulatory family.</text>
</comment>
<evidence type="ECO:0000313" key="6">
    <source>
        <dbReference type="EMBL" id="NKX52606.1"/>
    </source>
</evidence>
<evidence type="ECO:0000256" key="1">
    <source>
        <dbReference type="ARBA" id="ARBA00009437"/>
    </source>
</evidence>
<sequence>VPLVMHHPTKARYFYDLAVRLVPVEHRNEIHSVSQILTMVALVAAGRGVAFVPESARLLGGGGVSYLRLAGASTDVVELHAIWARGARSPVLGRLLQVLRLKAR</sequence>
<evidence type="ECO:0000259" key="5">
    <source>
        <dbReference type="Pfam" id="PF03466"/>
    </source>
</evidence>
<organism evidence="6 7">
    <name type="scientific">Arthrobacter deserti</name>
    <dbReference type="NCBI Taxonomy" id="1742687"/>
    <lineage>
        <taxon>Bacteria</taxon>
        <taxon>Bacillati</taxon>
        <taxon>Actinomycetota</taxon>
        <taxon>Actinomycetes</taxon>
        <taxon>Micrococcales</taxon>
        <taxon>Micrococcaceae</taxon>
        <taxon>Arthrobacter</taxon>
    </lineage>
</organism>
<dbReference type="Pfam" id="PF03466">
    <property type="entry name" value="LysR_substrate"/>
    <property type="match status" value="1"/>
</dbReference>
<name>A0ABX1JU91_9MICC</name>
<accession>A0ABX1JU91</accession>
<dbReference type="Proteomes" id="UP000523795">
    <property type="component" value="Unassembled WGS sequence"/>
</dbReference>
<feature type="non-terminal residue" evidence="6">
    <location>
        <position position="1"/>
    </location>
</feature>
<gene>
    <name evidence="6" type="ORF">HER39_18925</name>
</gene>
<comment type="caution">
    <text evidence="6">The sequence shown here is derived from an EMBL/GenBank/DDBJ whole genome shotgun (WGS) entry which is preliminary data.</text>
</comment>
<reference evidence="6 7" key="1">
    <citation type="submission" date="2020-04" db="EMBL/GenBank/DDBJ databases">
        <authorList>
            <person name="Liu S."/>
        </authorList>
    </citation>
    <scope>NUCLEOTIDE SEQUENCE [LARGE SCALE GENOMIC DNA]</scope>
    <source>
        <strain evidence="6 7">CGMCC 1.15091</strain>
    </source>
</reference>